<dbReference type="Gene3D" id="2.20.200.10">
    <property type="entry name" value="Outer membrane efflux proteins (OEP)"/>
    <property type="match status" value="1"/>
</dbReference>
<gene>
    <name evidence="3" type="ORF">ACFQDM_18480</name>
</gene>
<sequence length="464" mass="49284">MKTKLFVTLSLFAALAGCAVVPEPEERATLIMDLPDTYDYAEDLASIETQDADWWSLFNDQTLNELQEQALAANPSIEIGLANLRAARANLASSRASLFPQVSGSASASSDTENGLDDISASGRLSASYELDVFGTNRLNIEASELSLQSAEYDQRAVELAIKSDVAANYFNLLAARYQLDVAKRSLEISERIYGIVEARYQAGDVSGFDMASQQTSLATTRARIPQLENQISGFEAALATLTGVAPQGFSVADTNLMSVAAPGIEAGLPSSLLTQRPDLLSSEAGLRSAQLDVEIARKSFLPSFDLGAGISSVLLDGFDPIGSLSSSVTLPIFTGGQLQSQLEGARARADSAMASYRQSILSALQEVDTGLSALKANEERAPHLVTAEASAARALEIAEIRYRAGADDLTSLLNAQQSYDSASADVVDNYRERLIAAVNLYVALGGGWQESTSPLASISENLD</sequence>
<evidence type="ECO:0000313" key="3">
    <source>
        <dbReference type="EMBL" id="MFC6200065.1"/>
    </source>
</evidence>
<feature type="chain" id="PRO_5044973468" evidence="2">
    <location>
        <begin position="20"/>
        <end position="464"/>
    </location>
</feature>
<keyword evidence="2" id="KW-1134">Transmembrane beta strand</keyword>
<dbReference type="PANTHER" id="PTHR30203">
    <property type="entry name" value="OUTER MEMBRANE CATION EFFLUX PROTEIN"/>
    <property type="match status" value="1"/>
</dbReference>
<dbReference type="SUPFAM" id="SSF56954">
    <property type="entry name" value="Outer membrane efflux proteins (OEP)"/>
    <property type="match status" value="1"/>
</dbReference>
<keyword evidence="2" id="KW-0472">Membrane</keyword>
<reference evidence="4" key="1">
    <citation type="journal article" date="2019" name="Int. J. Syst. Evol. Microbiol.">
        <title>The Global Catalogue of Microorganisms (GCM) 10K type strain sequencing project: providing services to taxonomists for standard genome sequencing and annotation.</title>
        <authorList>
            <consortium name="The Broad Institute Genomics Platform"/>
            <consortium name="The Broad Institute Genome Sequencing Center for Infectious Disease"/>
            <person name="Wu L."/>
            <person name="Ma J."/>
        </authorList>
    </citation>
    <scope>NUCLEOTIDE SEQUENCE [LARGE SCALE GENOMIC DNA]</scope>
    <source>
        <strain evidence="4">CGMCC-1.15741</strain>
    </source>
</reference>
<evidence type="ECO:0000313" key="4">
    <source>
        <dbReference type="Proteomes" id="UP001596303"/>
    </source>
</evidence>
<dbReference type="Proteomes" id="UP001596303">
    <property type="component" value="Unassembled WGS sequence"/>
</dbReference>
<dbReference type="RefSeq" id="WP_377381940.1">
    <property type="nucleotide sequence ID" value="NZ_JBHSSW010000066.1"/>
</dbReference>
<dbReference type="PANTHER" id="PTHR30203:SF33">
    <property type="entry name" value="BLR4455 PROTEIN"/>
    <property type="match status" value="1"/>
</dbReference>
<proteinExistence type="inferred from homology"/>
<comment type="subcellular location">
    <subcellularLocation>
        <location evidence="2">Cell membrane</location>
        <topology evidence="2">Lipid-anchor</topology>
    </subcellularLocation>
</comment>
<dbReference type="Pfam" id="PF02321">
    <property type="entry name" value="OEP"/>
    <property type="match status" value="2"/>
</dbReference>
<name>A0ABW1SEL3_9PROT</name>
<evidence type="ECO:0000256" key="2">
    <source>
        <dbReference type="RuleBase" id="RU362097"/>
    </source>
</evidence>
<dbReference type="InterPro" id="IPR010131">
    <property type="entry name" value="MdtP/NodT-like"/>
</dbReference>
<keyword evidence="4" id="KW-1185">Reference proteome</keyword>
<evidence type="ECO:0000256" key="1">
    <source>
        <dbReference type="ARBA" id="ARBA00007613"/>
    </source>
</evidence>
<keyword evidence="2" id="KW-0564">Palmitate</keyword>
<accession>A0ABW1SEL3</accession>
<organism evidence="3 4">
    <name type="scientific">Ponticaulis profundi</name>
    <dbReference type="NCBI Taxonomy" id="2665222"/>
    <lineage>
        <taxon>Bacteria</taxon>
        <taxon>Pseudomonadati</taxon>
        <taxon>Pseudomonadota</taxon>
        <taxon>Alphaproteobacteria</taxon>
        <taxon>Hyphomonadales</taxon>
        <taxon>Hyphomonadaceae</taxon>
        <taxon>Ponticaulis</taxon>
    </lineage>
</organism>
<keyword evidence="2" id="KW-0449">Lipoprotein</keyword>
<dbReference type="Gene3D" id="1.20.1600.10">
    <property type="entry name" value="Outer membrane efflux proteins (OEP)"/>
    <property type="match status" value="1"/>
</dbReference>
<keyword evidence="2" id="KW-0732">Signal</keyword>
<comment type="caution">
    <text evidence="3">The sequence shown here is derived from an EMBL/GenBank/DDBJ whole genome shotgun (WGS) entry which is preliminary data.</text>
</comment>
<feature type="signal peptide" evidence="2">
    <location>
        <begin position="1"/>
        <end position="19"/>
    </location>
</feature>
<protein>
    <submittedName>
        <fullName evidence="3">Efflux transporter outer membrane subunit</fullName>
    </submittedName>
</protein>
<comment type="similarity">
    <text evidence="1 2">Belongs to the outer membrane factor (OMF) (TC 1.B.17) family.</text>
</comment>
<dbReference type="NCBIfam" id="TIGR01845">
    <property type="entry name" value="outer_NodT"/>
    <property type="match status" value="1"/>
</dbReference>
<dbReference type="PROSITE" id="PS51257">
    <property type="entry name" value="PROKAR_LIPOPROTEIN"/>
    <property type="match status" value="1"/>
</dbReference>
<keyword evidence="2" id="KW-0812">Transmembrane</keyword>
<dbReference type="InterPro" id="IPR003423">
    <property type="entry name" value="OMP_efflux"/>
</dbReference>
<dbReference type="EMBL" id="JBHSSW010000066">
    <property type="protein sequence ID" value="MFC6200065.1"/>
    <property type="molecule type" value="Genomic_DNA"/>
</dbReference>